<keyword evidence="3" id="KW-0472">Membrane</keyword>
<dbReference type="AlphaFoldDB" id="A0A6A4GXR8"/>
<comment type="similarity">
    <text evidence="1">Belongs to the RCAN family.</text>
</comment>
<dbReference type="PANTHER" id="PTHR10300">
    <property type="entry name" value="CALCIPRESSIN"/>
    <property type="match status" value="1"/>
</dbReference>
<dbReference type="GO" id="GO:0005737">
    <property type="term" value="C:cytoplasm"/>
    <property type="evidence" value="ECO:0007669"/>
    <property type="project" value="TreeGrafter"/>
</dbReference>
<keyword evidence="3" id="KW-1133">Transmembrane helix</keyword>
<dbReference type="Pfam" id="PF04847">
    <property type="entry name" value="Calcipressin"/>
    <property type="match status" value="1"/>
</dbReference>
<dbReference type="GO" id="GO:0019722">
    <property type="term" value="P:calcium-mediated signaling"/>
    <property type="evidence" value="ECO:0007669"/>
    <property type="project" value="InterPro"/>
</dbReference>
<dbReference type="EMBL" id="ML769655">
    <property type="protein sequence ID" value="KAE9390531.1"/>
    <property type="molecule type" value="Genomic_DNA"/>
</dbReference>
<protein>
    <recommendedName>
        <fullName evidence="6">Calcipressin</fullName>
    </recommendedName>
</protein>
<gene>
    <name evidence="4" type="ORF">BT96DRAFT_1002213</name>
</gene>
<evidence type="ECO:0000256" key="2">
    <source>
        <dbReference type="SAM" id="MobiDB-lite"/>
    </source>
</evidence>
<name>A0A6A4GXR8_9AGAR</name>
<evidence type="ECO:0000313" key="4">
    <source>
        <dbReference type="EMBL" id="KAE9390531.1"/>
    </source>
</evidence>
<evidence type="ECO:0000256" key="3">
    <source>
        <dbReference type="SAM" id="Phobius"/>
    </source>
</evidence>
<dbReference type="InterPro" id="IPR006931">
    <property type="entry name" value="Calcipressin"/>
</dbReference>
<keyword evidence="5" id="KW-1185">Reference proteome</keyword>
<feature type="region of interest" description="Disordered" evidence="2">
    <location>
        <begin position="260"/>
        <end position="279"/>
    </location>
</feature>
<dbReference type="OrthoDB" id="17212at2759"/>
<dbReference type="GO" id="GO:0008597">
    <property type="term" value="F:calcium-dependent protein serine/threonine phosphatase regulator activity"/>
    <property type="evidence" value="ECO:0007669"/>
    <property type="project" value="TreeGrafter"/>
</dbReference>
<sequence length="304" mass="33859">MDPPYLPPVRDFPARAPYYTILLFGDLSEIFTQRLLWSIPVQLLIAAISACIVKVLFENQADTATRIKMRGIRYTAREAESDSEFLTQIQKPGRAGSEDIRMRNDSRAASRISAVNITALKFRPEYYMSQPWTSGTREPKESGSTTTITLRVFRADPNPVIPRDFQNFSAFSSSYIPAANYLRPPKLEKNFLISPPGSPPIGWEPIKEDPPNSAPLAEDLMLALQKLELQERERESGLGGLGVLLHPDDGDSGVGVYVEDCDGNDDSDHSEIDDDDWVYGETAPARNKWKPVTAMPPMRATALA</sequence>
<proteinExistence type="inferred from homology"/>
<reference evidence="4" key="1">
    <citation type="journal article" date="2019" name="Environ. Microbiol.">
        <title>Fungal ecological strategies reflected in gene transcription - a case study of two litter decomposers.</title>
        <authorList>
            <person name="Barbi F."/>
            <person name="Kohler A."/>
            <person name="Barry K."/>
            <person name="Baskaran P."/>
            <person name="Daum C."/>
            <person name="Fauchery L."/>
            <person name="Ihrmark K."/>
            <person name="Kuo A."/>
            <person name="LaButti K."/>
            <person name="Lipzen A."/>
            <person name="Morin E."/>
            <person name="Grigoriev I.V."/>
            <person name="Henrissat B."/>
            <person name="Lindahl B."/>
            <person name="Martin F."/>
        </authorList>
    </citation>
    <scope>NUCLEOTIDE SEQUENCE</scope>
    <source>
        <strain evidence="4">JB14</strain>
    </source>
</reference>
<evidence type="ECO:0000256" key="1">
    <source>
        <dbReference type="ARBA" id="ARBA00008209"/>
    </source>
</evidence>
<keyword evidence="3" id="KW-0812">Transmembrane</keyword>
<evidence type="ECO:0000313" key="5">
    <source>
        <dbReference type="Proteomes" id="UP000799118"/>
    </source>
</evidence>
<evidence type="ECO:0008006" key="6">
    <source>
        <dbReference type="Google" id="ProtNLM"/>
    </source>
</evidence>
<dbReference type="PANTHER" id="PTHR10300:SF14">
    <property type="entry name" value="PROTEIN SARAH"/>
    <property type="match status" value="1"/>
</dbReference>
<organism evidence="4 5">
    <name type="scientific">Gymnopus androsaceus JB14</name>
    <dbReference type="NCBI Taxonomy" id="1447944"/>
    <lineage>
        <taxon>Eukaryota</taxon>
        <taxon>Fungi</taxon>
        <taxon>Dikarya</taxon>
        <taxon>Basidiomycota</taxon>
        <taxon>Agaricomycotina</taxon>
        <taxon>Agaricomycetes</taxon>
        <taxon>Agaricomycetidae</taxon>
        <taxon>Agaricales</taxon>
        <taxon>Marasmiineae</taxon>
        <taxon>Omphalotaceae</taxon>
        <taxon>Gymnopus</taxon>
    </lineage>
</organism>
<accession>A0A6A4GXR8</accession>
<dbReference type="GO" id="GO:0005634">
    <property type="term" value="C:nucleus"/>
    <property type="evidence" value="ECO:0007669"/>
    <property type="project" value="TreeGrafter"/>
</dbReference>
<dbReference type="Proteomes" id="UP000799118">
    <property type="component" value="Unassembled WGS sequence"/>
</dbReference>
<feature type="transmembrane region" description="Helical" evidence="3">
    <location>
        <begin position="35"/>
        <end position="57"/>
    </location>
</feature>